<dbReference type="EMBL" id="JAYMYQ010000001">
    <property type="protein sequence ID" value="KAK7359905.1"/>
    <property type="molecule type" value="Genomic_DNA"/>
</dbReference>
<dbReference type="Proteomes" id="UP001367508">
    <property type="component" value="Unassembled WGS sequence"/>
</dbReference>
<sequence>MHLDLLPVLMCLARVNKFLVCLHFWLKLVMADFIKISSVVQNQKNAYLHLFISKCFDCCWTLAITSYQNYRCRGLGLKLLSLAKQDYGAEVVINVARGKLLNSLNALRHKACSRDIIFQAAKGPELKLLGLLFRKLRKSILVQEDFSQNNSGMVYYRKALIFQTCLERTISGLGHYASTKLLHNCSKDFPPLRSIKVQSTSISESIDGNLVAEISDPLSTTNENISDYAIAEWLLTEMIDSSNSVMS</sequence>
<keyword evidence="3" id="KW-1185">Reference proteome</keyword>
<feature type="signal peptide" evidence="1">
    <location>
        <begin position="1"/>
        <end position="31"/>
    </location>
</feature>
<comment type="caution">
    <text evidence="2">The sequence shown here is derived from an EMBL/GenBank/DDBJ whole genome shotgun (WGS) entry which is preliminary data.</text>
</comment>
<name>A0AAN9MRY6_CANGL</name>
<dbReference type="AlphaFoldDB" id="A0AAN9MRY6"/>
<proteinExistence type="predicted"/>
<evidence type="ECO:0008006" key="4">
    <source>
        <dbReference type="Google" id="ProtNLM"/>
    </source>
</evidence>
<gene>
    <name evidence="2" type="ORF">VNO77_01873</name>
</gene>
<protein>
    <recommendedName>
        <fullName evidence="4">N-acetyltransferase domain-containing protein</fullName>
    </recommendedName>
</protein>
<reference evidence="2 3" key="1">
    <citation type="submission" date="2024-01" db="EMBL/GenBank/DDBJ databases">
        <title>The genomes of 5 underutilized Papilionoideae crops provide insights into root nodulation and disease resistanc.</title>
        <authorList>
            <person name="Jiang F."/>
        </authorList>
    </citation>
    <scope>NUCLEOTIDE SEQUENCE [LARGE SCALE GENOMIC DNA]</scope>
    <source>
        <strain evidence="2">LVBAO_FW01</strain>
        <tissue evidence="2">Leaves</tissue>
    </source>
</reference>
<evidence type="ECO:0000313" key="2">
    <source>
        <dbReference type="EMBL" id="KAK7359905.1"/>
    </source>
</evidence>
<accession>A0AAN9MRY6</accession>
<keyword evidence="1" id="KW-0732">Signal</keyword>
<evidence type="ECO:0000256" key="1">
    <source>
        <dbReference type="SAM" id="SignalP"/>
    </source>
</evidence>
<evidence type="ECO:0000313" key="3">
    <source>
        <dbReference type="Proteomes" id="UP001367508"/>
    </source>
</evidence>
<organism evidence="2 3">
    <name type="scientific">Canavalia gladiata</name>
    <name type="common">Sword bean</name>
    <name type="synonym">Dolichos gladiatus</name>
    <dbReference type="NCBI Taxonomy" id="3824"/>
    <lineage>
        <taxon>Eukaryota</taxon>
        <taxon>Viridiplantae</taxon>
        <taxon>Streptophyta</taxon>
        <taxon>Embryophyta</taxon>
        <taxon>Tracheophyta</taxon>
        <taxon>Spermatophyta</taxon>
        <taxon>Magnoliopsida</taxon>
        <taxon>eudicotyledons</taxon>
        <taxon>Gunneridae</taxon>
        <taxon>Pentapetalae</taxon>
        <taxon>rosids</taxon>
        <taxon>fabids</taxon>
        <taxon>Fabales</taxon>
        <taxon>Fabaceae</taxon>
        <taxon>Papilionoideae</taxon>
        <taxon>50 kb inversion clade</taxon>
        <taxon>NPAAA clade</taxon>
        <taxon>indigoferoid/millettioid clade</taxon>
        <taxon>Phaseoleae</taxon>
        <taxon>Canavalia</taxon>
    </lineage>
</organism>
<feature type="chain" id="PRO_5042982532" description="N-acetyltransferase domain-containing protein" evidence="1">
    <location>
        <begin position="32"/>
        <end position="247"/>
    </location>
</feature>